<feature type="domain" description="IRS-type PTB" evidence="2">
    <location>
        <begin position="155"/>
        <end position="259"/>
    </location>
</feature>
<comment type="caution">
    <text evidence="3">The sequence shown here is derived from an EMBL/GenBank/DDBJ whole genome shotgun (WGS) entry which is preliminary data.</text>
</comment>
<protein>
    <recommendedName>
        <fullName evidence="2">IRS-type PTB domain-containing protein</fullName>
    </recommendedName>
</protein>
<evidence type="ECO:0000313" key="3">
    <source>
        <dbReference type="EMBL" id="CAB1429961.1"/>
    </source>
</evidence>
<feature type="region of interest" description="Disordered" evidence="1">
    <location>
        <begin position="358"/>
        <end position="400"/>
    </location>
</feature>
<name>A0A9N7YLQ6_PLEPL</name>
<dbReference type="PANTHER" id="PTHR21258">
    <property type="entry name" value="DOCKING PROTEIN RELATED"/>
    <property type="match status" value="1"/>
</dbReference>
<evidence type="ECO:0000313" key="4">
    <source>
        <dbReference type="Proteomes" id="UP001153269"/>
    </source>
</evidence>
<dbReference type="SMART" id="SM00310">
    <property type="entry name" value="PTBI"/>
    <property type="match status" value="1"/>
</dbReference>
<dbReference type="Gene3D" id="2.30.29.30">
    <property type="entry name" value="Pleckstrin-homology domain (PH domain)/Phosphotyrosine-binding domain (PTB)"/>
    <property type="match status" value="2"/>
</dbReference>
<dbReference type="InterPro" id="IPR001849">
    <property type="entry name" value="PH_domain"/>
</dbReference>
<organism evidence="3 4">
    <name type="scientific">Pleuronectes platessa</name>
    <name type="common">European plaice</name>
    <dbReference type="NCBI Taxonomy" id="8262"/>
    <lineage>
        <taxon>Eukaryota</taxon>
        <taxon>Metazoa</taxon>
        <taxon>Chordata</taxon>
        <taxon>Craniata</taxon>
        <taxon>Vertebrata</taxon>
        <taxon>Euteleostomi</taxon>
        <taxon>Actinopterygii</taxon>
        <taxon>Neopterygii</taxon>
        <taxon>Teleostei</taxon>
        <taxon>Neoteleostei</taxon>
        <taxon>Acanthomorphata</taxon>
        <taxon>Carangaria</taxon>
        <taxon>Pleuronectiformes</taxon>
        <taxon>Pleuronectoidei</taxon>
        <taxon>Pleuronectidae</taxon>
        <taxon>Pleuronectes</taxon>
    </lineage>
</organism>
<dbReference type="SUPFAM" id="SSF50729">
    <property type="entry name" value="PH domain-like"/>
    <property type="match status" value="2"/>
</dbReference>
<dbReference type="InterPro" id="IPR011993">
    <property type="entry name" value="PH-like_dom_sf"/>
</dbReference>
<dbReference type="SMART" id="SM00233">
    <property type="entry name" value="PH"/>
    <property type="match status" value="1"/>
</dbReference>
<dbReference type="PANTHER" id="PTHR21258:SF58">
    <property type="entry name" value="DOCKING PROTEIN 3-LIKE"/>
    <property type="match status" value="1"/>
</dbReference>
<dbReference type="GO" id="GO:0007265">
    <property type="term" value="P:Ras protein signal transduction"/>
    <property type="evidence" value="ECO:0007669"/>
    <property type="project" value="TreeGrafter"/>
</dbReference>
<dbReference type="GO" id="GO:0007169">
    <property type="term" value="P:cell surface receptor protein tyrosine kinase signaling pathway"/>
    <property type="evidence" value="ECO:0007669"/>
    <property type="project" value="TreeGrafter"/>
</dbReference>
<gene>
    <name evidence="3" type="ORF">PLEPLA_LOCUS17941</name>
</gene>
<dbReference type="GO" id="GO:0005737">
    <property type="term" value="C:cytoplasm"/>
    <property type="evidence" value="ECO:0007669"/>
    <property type="project" value="TreeGrafter"/>
</dbReference>
<dbReference type="GO" id="GO:0043410">
    <property type="term" value="P:positive regulation of MAPK cascade"/>
    <property type="evidence" value="ECO:0007669"/>
    <property type="project" value="TreeGrafter"/>
</dbReference>
<dbReference type="PROSITE" id="PS51064">
    <property type="entry name" value="IRS_PTB"/>
    <property type="match status" value="1"/>
</dbReference>
<evidence type="ECO:0000259" key="2">
    <source>
        <dbReference type="PROSITE" id="PS51064"/>
    </source>
</evidence>
<dbReference type="Proteomes" id="UP001153269">
    <property type="component" value="Unassembled WGS sequence"/>
</dbReference>
<dbReference type="AlphaFoldDB" id="A0A9N7YLQ6"/>
<sequence>MDVIFKEGLLYQQGVKFGKRTWRKIWMVLYRPSSTGVGRLELFTVCDKNNATDQKRAGRQKTPDRKTVRLCDCLVVTPAPDKSCPQGCTAFYLKTIQCTYTLASTTSQDWLSAVSLLAFQKDREESDKRRLEGGNGLTMENNDLYSSWKTNPILPLNQYRVTVQGTEASRRCRLAGVYLLSPDEEAVTLLACYTGHIIYCWPYTLICKFCEVEGGFSMEVSRRAQSGGGVFRFLSPHGPEILRVMLEHCSAERSSSAQAFNISRRWSYDQSPYSCTFPPTAAGPPVYNPADVPVDAEDDSAILYSNIKVTLVKPHLSSSQEAVGDVGEDELCYSLGSVSLEGEMEDNIYYNLRRSTPPLIRRDPETESECIYSEVKRDDSPSTPRRQPFSSPLCQPVLQPPPCPPPLPALSALNLKPGDPRWPAVSNFNQAGFNTQAYEAEGMDEMEEASSSSAHGITPSETPGSFKYKLAELFSKDLAKIQAPFPSGVGGPTFSH</sequence>
<proteinExistence type="predicted"/>
<dbReference type="Pfam" id="PF02174">
    <property type="entry name" value="IRS"/>
    <property type="match status" value="1"/>
</dbReference>
<keyword evidence="4" id="KW-1185">Reference proteome</keyword>
<accession>A0A9N7YLQ6</accession>
<dbReference type="SMART" id="SM01244">
    <property type="entry name" value="IRS"/>
    <property type="match status" value="1"/>
</dbReference>
<feature type="compositionally biased region" description="Polar residues" evidence="1">
    <location>
        <begin position="381"/>
        <end position="390"/>
    </location>
</feature>
<feature type="region of interest" description="Disordered" evidence="1">
    <location>
        <begin position="443"/>
        <end position="462"/>
    </location>
</feature>
<evidence type="ECO:0000256" key="1">
    <source>
        <dbReference type="SAM" id="MobiDB-lite"/>
    </source>
</evidence>
<dbReference type="InterPro" id="IPR050996">
    <property type="entry name" value="Docking_Protein_DOK"/>
</dbReference>
<dbReference type="InterPro" id="IPR002404">
    <property type="entry name" value="IRS_PTB"/>
</dbReference>
<reference evidence="3" key="1">
    <citation type="submission" date="2020-03" db="EMBL/GenBank/DDBJ databases">
        <authorList>
            <person name="Weist P."/>
        </authorList>
    </citation>
    <scope>NUCLEOTIDE SEQUENCE</scope>
</reference>
<dbReference type="EMBL" id="CADEAL010001191">
    <property type="protein sequence ID" value="CAB1429961.1"/>
    <property type="molecule type" value="Genomic_DNA"/>
</dbReference>